<feature type="coiled-coil region" evidence="1">
    <location>
        <begin position="152"/>
        <end position="193"/>
    </location>
</feature>
<protein>
    <submittedName>
        <fullName evidence="4">Uncharacterized protein</fullName>
    </submittedName>
</protein>
<keyword evidence="3" id="KW-1133">Transmembrane helix</keyword>
<organism evidence="4">
    <name type="scientific">Hokovirus HKV1</name>
    <dbReference type="NCBI Taxonomy" id="1977638"/>
    <lineage>
        <taxon>Viruses</taxon>
        <taxon>Varidnaviria</taxon>
        <taxon>Bamfordvirae</taxon>
        <taxon>Nucleocytoviricota</taxon>
        <taxon>Megaviricetes</taxon>
        <taxon>Imitervirales</taxon>
        <taxon>Mimiviridae</taxon>
        <taxon>Klosneuvirinae</taxon>
        <taxon>Hokovirus</taxon>
    </lineage>
</organism>
<keyword evidence="3" id="KW-0812">Transmembrane</keyword>
<evidence type="ECO:0000313" key="4">
    <source>
        <dbReference type="EMBL" id="ARF10322.1"/>
    </source>
</evidence>
<feature type="transmembrane region" description="Helical" evidence="3">
    <location>
        <begin position="131"/>
        <end position="149"/>
    </location>
</feature>
<reference evidence="4" key="1">
    <citation type="journal article" date="2017" name="Science">
        <title>Giant viruses with an expanded complement of translation system components.</title>
        <authorList>
            <person name="Schulz F."/>
            <person name="Yutin N."/>
            <person name="Ivanova N.N."/>
            <person name="Ortega D.R."/>
            <person name="Lee T.K."/>
            <person name="Vierheilig J."/>
            <person name="Daims H."/>
            <person name="Horn M."/>
            <person name="Wagner M."/>
            <person name="Jensen G.J."/>
            <person name="Kyrpides N.C."/>
            <person name="Koonin E.V."/>
            <person name="Woyke T."/>
        </authorList>
    </citation>
    <scope>NUCLEOTIDE SEQUENCE</scope>
    <source>
        <strain evidence="4">HKV1</strain>
    </source>
</reference>
<dbReference type="EMBL" id="KY684103">
    <property type="protein sequence ID" value="ARF10322.1"/>
    <property type="molecule type" value="Genomic_DNA"/>
</dbReference>
<feature type="region of interest" description="Disordered" evidence="2">
    <location>
        <begin position="79"/>
        <end position="120"/>
    </location>
</feature>
<accession>A0A1V0SF34</accession>
<evidence type="ECO:0000256" key="2">
    <source>
        <dbReference type="SAM" id="MobiDB-lite"/>
    </source>
</evidence>
<proteinExistence type="predicted"/>
<evidence type="ECO:0000256" key="1">
    <source>
        <dbReference type="SAM" id="Coils"/>
    </source>
</evidence>
<keyword evidence="3" id="KW-0472">Membrane</keyword>
<feature type="compositionally biased region" description="Low complexity" evidence="2">
    <location>
        <begin position="79"/>
        <end position="100"/>
    </location>
</feature>
<sequence length="197" mass="23229">MLKGKSFNNKIITNKIFNERISNDITKHTNNIFNIKHTNNIFNIKHTNNIFNIKHTNNIFNIFTKYYTNNNDIKQDIISNNNSKNNSGKYDNSKYDIISGDNDKNDNSSGDNSGNDIKKNKDIENNIKKGFDNDIILSFIYIFIILFFWQNNDELRKKVRILNGKNQEIELINRRLKKELKEIKQNQVKNKNEIIVV</sequence>
<evidence type="ECO:0000256" key="3">
    <source>
        <dbReference type="SAM" id="Phobius"/>
    </source>
</evidence>
<keyword evidence="1" id="KW-0175">Coiled coil</keyword>
<name>A0A1V0SF34_9VIRU</name>
<gene>
    <name evidence="4" type="ORF">Hokovirus_1_201</name>
</gene>